<dbReference type="EMBL" id="JACOPQ010000016">
    <property type="protein sequence ID" value="MBC5738505.1"/>
    <property type="molecule type" value="Genomic_DNA"/>
</dbReference>
<dbReference type="GO" id="GO:0006152">
    <property type="term" value="P:purine nucleoside catabolic process"/>
    <property type="evidence" value="ECO:0007669"/>
    <property type="project" value="TreeGrafter"/>
</dbReference>
<gene>
    <name evidence="4" type="ORF">H8S62_15945</name>
</gene>
<dbReference type="RefSeq" id="WP_186920250.1">
    <property type="nucleotide sequence ID" value="NZ_JACOPQ010000016.1"/>
</dbReference>
<dbReference type="PANTHER" id="PTHR12304">
    <property type="entry name" value="INOSINE-URIDINE PREFERRING NUCLEOSIDE HYDROLASE"/>
    <property type="match status" value="1"/>
</dbReference>
<dbReference type="GO" id="GO:0008477">
    <property type="term" value="F:purine nucleosidase activity"/>
    <property type="evidence" value="ECO:0007669"/>
    <property type="project" value="TreeGrafter"/>
</dbReference>
<dbReference type="InterPro" id="IPR023186">
    <property type="entry name" value="IUNH"/>
</dbReference>
<evidence type="ECO:0000256" key="2">
    <source>
        <dbReference type="ARBA" id="ARBA00023295"/>
    </source>
</evidence>
<organism evidence="4 5">
    <name type="scientific">Lawsonibacter faecis</name>
    <dbReference type="NCBI Taxonomy" id="2763052"/>
    <lineage>
        <taxon>Bacteria</taxon>
        <taxon>Bacillati</taxon>
        <taxon>Bacillota</taxon>
        <taxon>Clostridia</taxon>
        <taxon>Eubacteriales</taxon>
        <taxon>Oscillospiraceae</taxon>
        <taxon>Lawsonibacter</taxon>
    </lineage>
</organism>
<sequence length="328" mass="34876">MNPIPIILDGDPGHDDAMAWMLAQSSPLLDIRAVTSSCGNQTIEKTTYNALRVMTLLGIDAPMAKGRSGPLVAKTMNAPTVHGESGLDGPALPEPAVSPQSMTAVELMAKVLSESAERVTLVPTGPLTNVAALLLSHPELKPNIERISLMGGGIAHGNWTPAAEFNILVDPEAADLVFRSGVPITMAGLDVTEQALIFPGDFERIRAVGNDVALVVAEWLEFFYRFHREKGYAGAPVHDAVAVAALIAPELFTAEEMHVSVEVAGDYCRGMTLGDRYHATDATPNARVLMGVDRDGFARLLVDAVKTYSAPAARRPCPPSPHGKEVLS</sequence>
<dbReference type="Proteomes" id="UP000607645">
    <property type="component" value="Unassembled WGS sequence"/>
</dbReference>
<dbReference type="CDD" id="cd02651">
    <property type="entry name" value="nuc_hydro_IU_UC_XIUA"/>
    <property type="match status" value="1"/>
</dbReference>
<dbReference type="AlphaFoldDB" id="A0A8J6JPF5"/>
<dbReference type="Gene3D" id="3.90.245.10">
    <property type="entry name" value="Ribonucleoside hydrolase-like"/>
    <property type="match status" value="1"/>
</dbReference>
<dbReference type="SUPFAM" id="SSF53590">
    <property type="entry name" value="Nucleoside hydrolase"/>
    <property type="match status" value="1"/>
</dbReference>
<reference evidence="4" key="1">
    <citation type="submission" date="2020-08" db="EMBL/GenBank/DDBJ databases">
        <title>Genome public.</title>
        <authorList>
            <person name="Liu C."/>
            <person name="Sun Q."/>
        </authorList>
    </citation>
    <scope>NUCLEOTIDE SEQUENCE</scope>
    <source>
        <strain evidence="4">NSJ-52</strain>
    </source>
</reference>
<dbReference type="InterPro" id="IPR001910">
    <property type="entry name" value="Inosine/uridine_hydrolase_dom"/>
</dbReference>
<evidence type="ECO:0000313" key="4">
    <source>
        <dbReference type="EMBL" id="MBC5738505.1"/>
    </source>
</evidence>
<dbReference type="PANTHER" id="PTHR12304:SF4">
    <property type="entry name" value="URIDINE NUCLEOSIDASE"/>
    <property type="match status" value="1"/>
</dbReference>
<keyword evidence="2" id="KW-0326">Glycosidase</keyword>
<comment type="caution">
    <text evidence="4">The sequence shown here is derived from an EMBL/GenBank/DDBJ whole genome shotgun (WGS) entry which is preliminary data.</text>
</comment>
<evidence type="ECO:0000256" key="1">
    <source>
        <dbReference type="ARBA" id="ARBA00022801"/>
    </source>
</evidence>
<keyword evidence="1 4" id="KW-0378">Hydrolase</keyword>
<dbReference type="GO" id="GO:0005829">
    <property type="term" value="C:cytosol"/>
    <property type="evidence" value="ECO:0007669"/>
    <property type="project" value="TreeGrafter"/>
</dbReference>
<proteinExistence type="predicted"/>
<feature type="domain" description="Inosine/uridine-preferring nucleoside hydrolase" evidence="3">
    <location>
        <begin position="6"/>
        <end position="298"/>
    </location>
</feature>
<dbReference type="Pfam" id="PF01156">
    <property type="entry name" value="IU_nuc_hydro"/>
    <property type="match status" value="1"/>
</dbReference>
<dbReference type="InterPro" id="IPR036452">
    <property type="entry name" value="Ribo_hydro-like"/>
</dbReference>
<evidence type="ECO:0000259" key="3">
    <source>
        <dbReference type="Pfam" id="PF01156"/>
    </source>
</evidence>
<evidence type="ECO:0000313" key="5">
    <source>
        <dbReference type="Proteomes" id="UP000607645"/>
    </source>
</evidence>
<accession>A0A8J6JPF5</accession>
<name>A0A8J6JPF5_9FIRM</name>
<protein>
    <submittedName>
        <fullName evidence="4">Nucleoside hydrolase</fullName>
    </submittedName>
</protein>
<keyword evidence="5" id="KW-1185">Reference proteome</keyword>